<dbReference type="AlphaFoldDB" id="A0A6A6UYQ4"/>
<sequence length="206" mass="22800">MVQRTQDSRSAVLRYVATASQAQEHEAFSYHLHQDGTSDIATGPDVVDALNGGDSTRRRTEPFCTTGVRSAGGHVVVALGCVWNFEIWPLVTPEQAGVLRYGLSFRHDSIALISQTYKGICNSSDYHNVLLGYRGQFVVSAARIQGIGNAIYEGFHQAFVNGKGWTYGERYLQVREDSMSTPYDIERAGIRWFSASEEAFGIALLR</sequence>
<protein>
    <submittedName>
        <fullName evidence="1">Uncharacterized protein</fullName>
    </submittedName>
</protein>
<name>A0A6A6UYQ4_9PLEO</name>
<dbReference type="Proteomes" id="UP000799440">
    <property type="component" value="Unassembled WGS sequence"/>
</dbReference>
<proteinExistence type="predicted"/>
<organism evidence="1 2">
    <name type="scientific">Sporormia fimetaria CBS 119925</name>
    <dbReference type="NCBI Taxonomy" id="1340428"/>
    <lineage>
        <taxon>Eukaryota</taxon>
        <taxon>Fungi</taxon>
        <taxon>Dikarya</taxon>
        <taxon>Ascomycota</taxon>
        <taxon>Pezizomycotina</taxon>
        <taxon>Dothideomycetes</taxon>
        <taxon>Pleosporomycetidae</taxon>
        <taxon>Pleosporales</taxon>
        <taxon>Sporormiaceae</taxon>
        <taxon>Sporormia</taxon>
    </lineage>
</organism>
<dbReference type="OrthoDB" id="28755at2759"/>
<gene>
    <name evidence="1" type="ORF">M011DRAFT_481551</name>
</gene>
<accession>A0A6A6UYQ4</accession>
<evidence type="ECO:0000313" key="1">
    <source>
        <dbReference type="EMBL" id="KAF2742646.1"/>
    </source>
</evidence>
<reference evidence="1" key="1">
    <citation type="journal article" date="2020" name="Stud. Mycol.">
        <title>101 Dothideomycetes genomes: a test case for predicting lifestyles and emergence of pathogens.</title>
        <authorList>
            <person name="Haridas S."/>
            <person name="Albert R."/>
            <person name="Binder M."/>
            <person name="Bloem J."/>
            <person name="Labutti K."/>
            <person name="Salamov A."/>
            <person name="Andreopoulos B."/>
            <person name="Baker S."/>
            <person name="Barry K."/>
            <person name="Bills G."/>
            <person name="Bluhm B."/>
            <person name="Cannon C."/>
            <person name="Castanera R."/>
            <person name="Culley D."/>
            <person name="Daum C."/>
            <person name="Ezra D."/>
            <person name="Gonzalez J."/>
            <person name="Henrissat B."/>
            <person name="Kuo A."/>
            <person name="Liang C."/>
            <person name="Lipzen A."/>
            <person name="Lutzoni F."/>
            <person name="Magnuson J."/>
            <person name="Mondo S."/>
            <person name="Nolan M."/>
            <person name="Ohm R."/>
            <person name="Pangilinan J."/>
            <person name="Park H.-J."/>
            <person name="Ramirez L."/>
            <person name="Alfaro M."/>
            <person name="Sun H."/>
            <person name="Tritt A."/>
            <person name="Yoshinaga Y."/>
            <person name="Zwiers L.-H."/>
            <person name="Turgeon B."/>
            <person name="Goodwin S."/>
            <person name="Spatafora J."/>
            <person name="Crous P."/>
            <person name="Grigoriev I."/>
        </authorList>
    </citation>
    <scope>NUCLEOTIDE SEQUENCE</scope>
    <source>
        <strain evidence="1">CBS 119925</strain>
    </source>
</reference>
<evidence type="ECO:0000313" key="2">
    <source>
        <dbReference type="Proteomes" id="UP000799440"/>
    </source>
</evidence>
<dbReference type="EMBL" id="MU006606">
    <property type="protein sequence ID" value="KAF2742646.1"/>
    <property type="molecule type" value="Genomic_DNA"/>
</dbReference>
<keyword evidence="2" id="KW-1185">Reference proteome</keyword>